<proteinExistence type="predicted"/>
<name>A0AAD9QC63_ACRCE</name>
<reference evidence="1" key="2">
    <citation type="journal article" date="2023" name="Science">
        <title>Genomic signatures of disease resistance in endangered staghorn corals.</title>
        <authorList>
            <person name="Vollmer S.V."/>
            <person name="Selwyn J.D."/>
            <person name="Despard B.A."/>
            <person name="Roesel C.L."/>
        </authorList>
    </citation>
    <scope>NUCLEOTIDE SEQUENCE</scope>
    <source>
        <strain evidence="1">K2</strain>
    </source>
</reference>
<evidence type="ECO:0000313" key="1">
    <source>
        <dbReference type="EMBL" id="KAK2558592.1"/>
    </source>
</evidence>
<dbReference type="Proteomes" id="UP001249851">
    <property type="component" value="Unassembled WGS sequence"/>
</dbReference>
<dbReference type="EMBL" id="JARQWQ010000043">
    <property type="protein sequence ID" value="KAK2558592.1"/>
    <property type="molecule type" value="Genomic_DNA"/>
</dbReference>
<evidence type="ECO:0008006" key="3">
    <source>
        <dbReference type="Google" id="ProtNLM"/>
    </source>
</evidence>
<organism evidence="1 2">
    <name type="scientific">Acropora cervicornis</name>
    <name type="common">Staghorn coral</name>
    <dbReference type="NCBI Taxonomy" id="6130"/>
    <lineage>
        <taxon>Eukaryota</taxon>
        <taxon>Metazoa</taxon>
        <taxon>Cnidaria</taxon>
        <taxon>Anthozoa</taxon>
        <taxon>Hexacorallia</taxon>
        <taxon>Scleractinia</taxon>
        <taxon>Astrocoeniina</taxon>
        <taxon>Acroporidae</taxon>
        <taxon>Acropora</taxon>
    </lineage>
</organism>
<keyword evidence="2" id="KW-1185">Reference proteome</keyword>
<protein>
    <recommendedName>
        <fullName evidence="3">Myb-like domain-containing protein</fullName>
    </recommendedName>
</protein>
<sequence>MTAAIEKMQDSKKQQMETMTQFMGAMIAILSGHLAAKSRREDKIKKFTNNGVTKRQQIVTEGQEAERFICKYVDYLVSPENPCNPDTVIHGLETEFLALNDFKGHPYSTPRQEQITIDKSVARNFQAIQVSENPMKMQQREKKKLFIWKRNHDILLLQEALHLEPYKFSSSERGQIWTKIPDTLNACPETKFQVTQRSCRERFKKRMGDHDKKDKMEQKAVGIDAQYGEYEQLYGNEAADLSTEDKNGYIPSWWNHINLVRPGMARRKRGFSPTCEGACCVGCWQIQRFR</sequence>
<evidence type="ECO:0000313" key="2">
    <source>
        <dbReference type="Proteomes" id="UP001249851"/>
    </source>
</evidence>
<accession>A0AAD9QC63</accession>
<dbReference type="AlphaFoldDB" id="A0AAD9QC63"/>
<comment type="caution">
    <text evidence="1">The sequence shown here is derived from an EMBL/GenBank/DDBJ whole genome shotgun (WGS) entry which is preliminary data.</text>
</comment>
<gene>
    <name evidence="1" type="ORF">P5673_018770</name>
</gene>
<reference evidence="1" key="1">
    <citation type="journal article" date="2023" name="G3 (Bethesda)">
        <title>Whole genome assembly and annotation of the endangered Caribbean coral Acropora cervicornis.</title>
        <authorList>
            <person name="Selwyn J.D."/>
            <person name="Vollmer S.V."/>
        </authorList>
    </citation>
    <scope>NUCLEOTIDE SEQUENCE</scope>
    <source>
        <strain evidence="1">K2</strain>
    </source>
</reference>